<dbReference type="InterPro" id="IPR036591">
    <property type="entry name" value="YggU-like_sf"/>
</dbReference>
<sequence length="90" mass="10141">MDLSEFKRQLRRTGEIYLRIKVRPQATATKVKDLMSDQTIKIDVAAPPVKGKANAELIKFLAQEFAVTKENIKIISGAGERVKLVKIINF</sequence>
<dbReference type="Pfam" id="PF02594">
    <property type="entry name" value="DUF167"/>
    <property type="match status" value="1"/>
</dbReference>
<comment type="similarity">
    <text evidence="1 2">Belongs to the UPF0235 family.</text>
</comment>
<accession>A0A1F5RX08</accession>
<protein>
    <recommendedName>
        <fullName evidence="2">UPF0235 protein A3G56_00660</fullName>
    </recommendedName>
</protein>
<name>A0A1F5RX08_9BACT</name>
<dbReference type="HAMAP" id="MF_00634">
    <property type="entry name" value="UPF0235"/>
    <property type="match status" value="1"/>
</dbReference>
<evidence type="ECO:0000313" key="4">
    <source>
        <dbReference type="Proteomes" id="UP000178682"/>
    </source>
</evidence>
<gene>
    <name evidence="3" type="ORF">A3G56_00660</name>
</gene>
<evidence type="ECO:0000256" key="2">
    <source>
        <dbReference type="HAMAP-Rule" id="MF_00634"/>
    </source>
</evidence>
<organism evidence="3 4">
    <name type="scientific">Candidatus Falkowbacteria bacterium RIFCSPLOWO2_12_FULL_45_10</name>
    <dbReference type="NCBI Taxonomy" id="1797990"/>
    <lineage>
        <taxon>Bacteria</taxon>
        <taxon>Candidatus Falkowiibacteriota</taxon>
    </lineage>
</organism>
<proteinExistence type="inferred from homology"/>
<dbReference type="GO" id="GO:0005737">
    <property type="term" value="C:cytoplasm"/>
    <property type="evidence" value="ECO:0007669"/>
    <property type="project" value="TreeGrafter"/>
</dbReference>
<dbReference type="NCBIfam" id="TIGR00251">
    <property type="entry name" value="DUF167 family protein"/>
    <property type="match status" value="1"/>
</dbReference>
<comment type="caution">
    <text evidence="3">The sequence shown here is derived from an EMBL/GenBank/DDBJ whole genome shotgun (WGS) entry which is preliminary data.</text>
</comment>
<dbReference type="EMBL" id="MFFX01000034">
    <property type="protein sequence ID" value="OGF18989.1"/>
    <property type="molecule type" value="Genomic_DNA"/>
</dbReference>
<dbReference type="SUPFAM" id="SSF69786">
    <property type="entry name" value="YggU-like"/>
    <property type="match status" value="1"/>
</dbReference>
<evidence type="ECO:0000256" key="1">
    <source>
        <dbReference type="ARBA" id="ARBA00010364"/>
    </source>
</evidence>
<dbReference type="Gene3D" id="3.30.1200.10">
    <property type="entry name" value="YggU-like"/>
    <property type="match status" value="1"/>
</dbReference>
<dbReference type="AlphaFoldDB" id="A0A1F5RX08"/>
<reference evidence="3 4" key="1">
    <citation type="journal article" date="2016" name="Nat. Commun.">
        <title>Thousands of microbial genomes shed light on interconnected biogeochemical processes in an aquifer system.</title>
        <authorList>
            <person name="Anantharaman K."/>
            <person name="Brown C.T."/>
            <person name="Hug L.A."/>
            <person name="Sharon I."/>
            <person name="Castelle C.J."/>
            <person name="Probst A.J."/>
            <person name="Thomas B.C."/>
            <person name="Singh A."/>
            <person name="Wilkins M.J."/>
            <person name="Karaoz U."/>
            <person name="Brodie E.L."/>
            <person name="Williams K.H."/>
            <person name="Hubbard S.S."/>
            <person name="Banfield J.F."/>
        </authorList>
    </citation>
    <scope>NUCLEOTIDE SEQUENCE [LARGE SCALE GENOMIC DNA]</scope>
</reference>
<evidence type="ECO:0000313" key="3">
    <source>
        <dbReference type="EMBL" id="OGF18989.1"/>
    </source>
</evidence>
<dbReference type="PANTHER" id="PTHR13420:SF7">
    <property type="entry name" value="UPF0235 PROTEIN C15ORF40"/>
    <property type="match status" value="1"/>
</dbReference>
<dbReference type="InterPro" id="IPR003746">
    <property type="entry name" value="DUF167"/>
</dbReference>
<dbReference type="Proteomes" id="UP000178682">
    <property type="component" value="Unassembled WGS sequence"/>
</dbReference>
<dbReference type="SMART" id="SM01152">
    <property type="entry name" value="DUF167"/>
    <property type="match status" value="1"/>
</dbReference>
<dbReference type="PANTHER" id="PTHR13420">
    <property type="entry name" value="UPF0235 PROTEIN C15ORF40"/>
    <property type="match status" value="1"/>
</dbReference>